<feature type="transmembrane region" description="Helical" evidence="1">
    <location>
        <begin position="151"/>
        <end position="170"/>
    </location>
</feature>
<feature type="transmembrane region" description="Helical" evidence="1">
    <location>
        <begin position="44"/>
        <end position="65"/>
    </location>
</feature>
<feature type="transmembrane region" description="Helical" evidence="1">
    <location>
        <begin position="120"/>
        <end position="145"/>
    </location>
</feature>
<keyword evidence="1" id="KW-0812">Transmembrane</keyword>
<protein>
    <submittedName>
        <fullName evidence="2">Uncharacterized protein</fullName>
    </submittedName>
</protein>
<keyword evidence="1" id="KW-1133">Transmembrane helix</keyword>
<dbReference type="EMBL" id="QNQU01000007">
    <property type="protein sequence ID" value="RBQ07866.1"/>
    <property type="molecule type" value="Genomic_DNA"/>
</dbReference>
<reference evidence="2 3" key="1">
    <citation type="submission" date="2018-07" db="EMBL/GenBank/DDBJ databases">
        <title>A draft genome of a endophytic bacteria, a new species of Pedobacter.</title>
        <authorList>
            <person name="Zhang Z.D."/>
            <person name="Chen Z.J."/>
        </authorList>
    </citation>
    <scope>NUCLEOTIDE SEQUENCE [LARGE SCALE GENOMIC DNA]</scope>
    <source>
        <strain evidence="2 3">RS10</strain>
    </source>
</reference>
<comment type="caution">
    <text evidence="2">The sequence shown here is derived from an EMBL/GenBank/DDBJ whole genome shotgun (WGS) entry which is preliminary data.</text>
</comment>
<evidence type="ECO:0000313" key="2">
    <source>
        <dbReference type="EMBL" id="RBQ07866.1"/>
    </source>
</evidence>
<gene>
    <name evidence="2" type="ORF">DRW42_09700</name>
</gene>
<name>A0A366L201_9SPHI</name>
<feature type="transmembrane region" description="Helical" evidence="1">
    <location>
        <begin position="77"/>
        <end position="99"/>
    </location>
</feature>
<sequence length="194" mass="21298">MVSLAVTHDQLGMAFFGAASILTQIITTKLSFILARKKINATGLNILVILISTISTITLAIHYLNADKAELLHFSRIQTQCLCIILAGIHTTFISNVRLPHLQKQISDLKCNQFLLNQKGTVYYIAGVVFGTAMGLAVYVSIGYILSLPLLSSYTCINFLIGMMLITVVIKRLWTVVSSIEISCTQCAGRKTEK</sequence>
<evidence type="ECO:0000313" key="3">
    <source>
        <dbReference type="Proteomes" id="UP000252081"/>
    </source>
</evidence>
<evidence type="ECO:0000256" key="1">
    <source>
        <dbReference type="SAM" id="Phobius"/>
    </source>
</evidence>
<dbReference type="Proteomes" id="UP000252081">
    <property type="component" value="Unassembled WGS sequence"/>
</dbReference>
<keyword evidence="3" id="KW-1185">Reference proteome</keyword>
<accession>A0A366L201</accession>
<dbReference type="AlphaFoldDB" id="A0A366L201"/>
<proteinExistence type="predicted"/>
<keyword evidence="1" id="KW-0472">Membrane</keyword>
<organism evidence="2 3">
    <name type="scientific">Pedobacter miscanthi</name>
    <dbReference type="NCBI Taxonomy" id="2259170"/>
    <lineage>
        <taxon>Bacteria</taxon>
        <taxon>Pseudomonadati</taxon>
        <taxon>Bacteroidota</taxon>
        <taxon>Sphingobacteriia</taxon>
        <taxon>Sphingobacteriales</taxon>
        <taxon>Sphingobacteriaceae</taxon>
        <taxon>Pedobacter</taxon>
    </lineage>
</organism>
<feature type="transmembrane region" description="Helical" evidence="1">
    <location>
        <begin position="12"/>
        <end position="32"/>
    </location>
</feature>